<accession>A0A8X6FAM9</accession>
<evidence type="ECO:0000313" key="2">
    <source>
        <dbReference type="Proteomes" id="UP000887116"/>
    </source>
</evidence>
<dbReference type="Proteomes" id="UP000887116">
    <property type="component" value="Unassembled WGS sequence"/>
</dbReference>
<dbReference type="EMBL" id="BMAO01031279">
    <property type="protein sequence ID" value="GFQ73904.1"/>
    <property type="molecule type" value="Genomic_DNA"/>
</dbReference>
<dbReference type="AlphaFoldDB" id="A0A8X6FAM9"/>
<evidence type="ECO:0000313" key="1">
    <source>
        <dbReference type="EMBL" id="GFQ73904.1"/>
    </source>
</evidence>
<gene>
    <name evidence="1" type="ORF">TNCT_197131</name>
</gene>
<reference evidence="1" key="1">
    <citation type="submission" date="2020-07" db="EMBL/GenBank/DDBJ databases">
        <title>Multicomponent nature underlies the extraordinary mechanical properties of spider dragline silk.</title>
        <authorList>
            <person name="Kono N."/>
            <person name="Nakamura H."/>
            <person name="Mori M."/>
            <person name="Yoshida Y."/>
            <person name="Ohtoshi R."/>
            <person name="Malay A.D."/>
            <person name="Moran D.A.P."/>
            <person name="Tomita M."/>
            <person name="Numata K."/>
            <person name="Arakawa K."/>
        </authorList>
    </citation>
    <scope>NUCLEOTIDE SEQUENCE</scope>
</reference>
<name>A0A8X6FAM9_TRICU</name>
<keyword evidence="2" id="KW-1185">Reference proteome</keyword>
<proteinExistence type="predicted"/>
<sequence length="84" mass="9626">MGIAEKDYAKHFGDRDDRRAWFQYGTTGLLRIRFKFLGGKWHSLELWGVLFIIVTNSESGMDNDRMEGLQLCVATEGVLEANSR</sequence>
<protein>
    <submittedName>
        <fullName evidence="1">Uncharacterized protein</fullName>
    </submittedName>
</protein>
<organism evidence="1 2">
    <name type="scientific">Trichonephila clavata</name>
    <name type="common">Joro spider</name>
    <name type="synonym">Nephila clavata</name>
    <dbReference type="NCBI Taxonomy" id="2740835"/>
    <lineage>
        <taxon>Eukaryota</taxon>
        <taxon>Metazoa</taxon>
        <taxon>Ecdysozoa</taxon>
        <taxon>Arthropoda</taxon>
        <taxon>Chelicerata</taxon>
        <taxon>Arachnida</taxon>
        <taxon>Araneae</taxon>
        <taxon>Araneomorphae</taxon>
        <taxon>Entelegynae</taxon>
        <taxon>Araneoidea</taxon>
        <taxon>Nephilidae</taxon>
        <taxon>Trichonephila</taxon>
    </lineage>
</organism>
<comment type="caution">
    <text evidence="1">The sequence shown here is derived from an EMBL/GenBank/DDBJ whole genome shotgun (WGS) entry which is preliminary data.</text>
</comment>